<dbReference type="CDD" id="cd00037">
    <property type="entry name" value="CLECT"/>
    <property type="match status" value="2"/>
</dbReference>
<dbReference type="InterPro" id="IPR016186">
    <property type="entry name" value="C-type_lectin-like/link_sf"/>
</dbReference>
<feature type="region of interest" description="Disordered" evidence="1">
    <location>
        <begin position="174"/>
        <end position="196"/>
    </location>
</feature>
<dbReference type="SMART" id="SM00034">
    <property type="entry name" value="CLECT"/>
    <property type="match status" value="2"/>
</dbReference>
<evidence type="ECO:0000256" key="1">
    <source>
        <dbReference type="SAM" id="MobiDB-lite"/>
    </source>
</evidence>
<dbReference type="InterPro" id="IPR016187">
    <property type="entry name" value="CTDL_fold"/>
</dbReference>
<proteinExistence type="predicted"/>
<reference evidence="3 4" key="1">
    <citation type="submission" date="2020-08" db="EMBL/GenBank/DDBJ databases">
        <authorList>
            <person name="Hejnol A."/>
        </authorList>
    </citation>
    <scope>NUCLEOTIDE SEQUENCE [LARGE SCALE GENOMIC DNA]</scope>
</reference>
<gene>
    <name evidence="3" type="ORF">DGYR_LOCUS8122</name>
</gene>
<dbReference type="Pfam" id="PF00059">
    <property type="entry name" value="Lectin_C"/>
    <property type="match status" value="1"/>
</dbReference>
<dbReference type="SUPFAM" id="SSF56436">
    <property type="entry name" value="C-type lectin-like"/>
    <property type="match status" value="2"/>
</dbReference>
<dbReference type="EMBL" id="CAJFCJ010000011">
    <property type="protein sequence ID" value="CAD5119949.1"/>
    <property type="molecule type" value="Genomic_DNA"/>
</dbReference>
<sequence length="327" mass="36245">MEIFCQCPDGWELYEINNKAYCIGADSSTNGFSWVEAKACCEGAGAIMVKVEQDDMNKFVGDVIEKLPDSNFVSGFWLGIKWFSDEPNDVPYLRNRYFDRTMLTFQNYKNGIPNVDNCASISPSDAKWSKRTDCYESNGVVCQQAQNLMDDNKAKNFNCGNMQLNIATTAEITSPEPTTTKSTTEMTTATSTKVQETTEITTPDFTSAATTAITNGTMLRLTSTIQNEEVTLILSRMKQQNINISVVWIGLKQKNPLLLTNDDDEIETGFLNFAISNLLYTPSCVGLSMKPDSSYGKWITVPSCETPFPVVCQKKVSKGLSRAKPVG</sequence>
<name>A0A7I8VUF3_9ANNE</name>
<evidence type="ECO:0000313" key="4">
    <source>
        <dbReference type="Proteomes" id="UP000549394"/>
    </source>
</evidence>
<dbReference type="InterPro" id="IPR001304">
    <property type="entry name" value="C-type_lectin-like"/>
</dbReference>
<evidence type="ECO:0000259" key="2">
    <source>
        <dbReference type="PROSITE" id="PS50041"/>
    </source>
</evidence>
<keyword evidence="4" id="KW-1185">Reference proteome</keyword>
<feature type="compositionally biased region" description="Low complexity" evidence="1">
    <location>
        <begin position="174"/>
        <end position="193"/>
    </location>
</feature>
<dbReference type="OrthoDB" id="2142683at2759"/>
<dbReference type="Proteomes" id="UP000549394">
    <property type="component" value="Unassembled WGS sequence"/>
</dbReference>
<protein>
    <submittedName>
        <fullName evidence="3">DgyrCDS8530</fullName>
    </submittedName>
</protein>
<dbReference type="Gene3D" id="3.10.100.10">
    <property type="entry name" value="Mannose-Binding Protein A, subunit A"/>
    <property type="match status" value="2"/>
</dbReference>
<accession>A0A7I8VUF3</accession>
<dbReference type="AlphaFoldDB" id="A0A7I8VUF3"/>
<feature type="domain" description="C-type lectin" evidence="2">
    <location>
        <begin position="18"/>
        <end position="143"/>
    </location>
</feature>
<evidence type="ECO:0000313" key="3">
    <source>
        <dbReference type="EMBL" id="CAD5119949.1"/>
    </source>
</evidence>
<comment type="caution">
    <text evidence="3">The sequence shown here is derived from an EMBL/GenBank/DDBJ whole genome shotgun (WGS) entry which is preliminary data.</text>
</comment>
<organism evidence="3 4">
    <name type="scientific">Dimorphilus gyrociliatus</name>
    <dbReference type="NCBI Taxonomy" id="2664684"/>
    <lineage>
        <taxon>Eukaryota</taxon>
        <taxon>Metazoa</taxon>
        <taxon>Spiralia</taxon>
        <taxon>Lophotrochozoa</taxon>
        <taxon>Annelida</taxon>
        <taxon>Polychaeta</taxon>
        <taxon>Polychaeta incertae sedis</taxon>
        <taxon>Dinophilidae</taxon>
        <taxon>Dimorphilus</taxon>
    </lineage>
</organism>
<dbReference type="PROSITE" id="PS50041">
    <property type="entry name" value="C_TYPE_LECTIN_2"/>
    <property type="match status" value="1"/>
</dbReference>